<dbReference type="PANTHER" id="PTHR28672:SF1">
    <property type="entry name" value="ANAPHASE-PROMOTING COMPLEX SUBUNIT 13"/>
    <property type="match status" value="1"/>
</dbReference>
<sequence>MSGSDATVTVAGPLLDIVDDEWRADTLPFDEIPLPPGVAPPTDDVDDNQENIGKPQPEKWNELALASLANA</sequence>
<accession>C1EEP5</accession>
<dbReference type="Pfam" id="PF05839">
    <property type="entry name" value="Apc13p"/>
    <property type="match status" value="1"/>
</dbReference>
<comment type="similarity">
    <text evidence="3">Belongs to the APC13 family.</text>
</comment>
<evidence type="ECO:0000256" key="6">
    <source>
        <dbReference type="ARBA" id="ARBA00022776"/>
    </source>
</evidence>
<evidence type="ECO:0000256" key="1">
    <source>
        <dbReference type="ARBA" id="ARBA00004123"/>
    </source>
</evidence>
<dbReference type="FunCoup" id="C1EEP5">
    <property type="interactions" value="4"/>
</dbReference>
<dbReference type="OMA" id="WRADTLP"/>
<keyword evidence="5" id="KW-0132">Cell division</keyword>
<dbReference type="GO" id="GO:0051301">
    <property type="term" value="P:cell division"/>
    <property type="evidence" value="ECO:0007669"/>
    <property type="project" value="UniProtKB-KW"/>
</dbReference>
<dbReference type="GO" id="GO:0005680">
    <property type="term" value="C:anaphase-promoting complex"/>
    <property type="evidence" value="ECO:0007669"/>
    <property type="project" value="InterPro"/>
</dbReference>
<dbReference type="AlphaFoldDB" id="C1EEP5"/>
<feature type="region of interest" description="Disordered" evidence="10">
    <location>
        <begin position="29"/>
        <end position="61"/>
    </location>
</feature>
<evidence type="ECO:0000256" key="3">
    <source>
        <dbReference type="ARBA" id="ARBA00006940"/>
    </source>
</evidence>
<dbReference type="KEGG" id="mis:MICPUN_109197"/>
<evidence type="ECO:0000256" key="10">
    <source>
        <dbReference type="SAM" id="MobiDB-lite"/>
    </source>
</evidence>
<keyword evidence="6" id="KW-0498">Mitosis</keyword>
<evidence type="ECO:0000313" key="12">
    <source>
        <dbReference type="Proteomes" id="UP000002009"/>
    </source>
</evidence>
<evidence type="ECO:0000256" key="2">
    <source>
        <dbReference type="ARBA" id="ARBA00004906"/>
    </source>
</evidence>
<dbReference type="GO" id="GO:0070979">
    <property type="term" value="P:protein K11-linked ubiquitination"/>
    <property type="evidence" value="ECO:0007669"/>
    <property type="project" value="TreeGrafter"/>
</dbReference>
<gene>
    <name evidence="11" type="ORF">MICPUN_109197</name>
</gene>
<dbReference type="GeneID" id="8247438"/>
<protein>
    <recommendedName>
        <fullName evidence="4">Anaphase-promoting complex subunit 13</fullName>
    </recommendedName>
</protein>
<name>C1EEP5_MICCC</name>
<evidence type="ECO:0000313" key="11">
    <source>
        <dbReference type="EMBL" id="ACO66569.1"/>
    </source>
</evidence>
<dbReference type="EMBL" id="CP001330">
    <property type="protein sequence ID" value="ACO66569.1"/>
    <property type="molecule type" value="Genomic_DNA"/>
</dbReference>
<keyword evidence="12" id="KW-1185">Reference proteome</keyword>
<proteinExistence type="inferred from homology"/>
<evidence type="ECO:0000256" key="5">
    <source>
        <dbReference type="ARBA" id="ARBA00022618"/>
    </source>
</evidence>
<organism evidence="11 12">
    <name type="scientific">Micromonas commoda (strain RCC299 / NOUM17 / CCMP2709)</name>
    <name type="common">Picoplanktonic green alga</name>
    <dbReference type="NCBI Taxonomy" id="296587"/>
    <lineage>
        <taxon>Eukaryota</taxon>
        <taxon>Viridiplantae</taxon>
        <taxon>Chlorophyta</taxon>
        <taxon>Mamiellophyceae</taxon>
        <taxon>Mamiellales</taxon>
        <taxon>Mamiellaceae</taxon>
        <taxon>Micromonas</taxon>
    </lineage>
</organism>
<evidence type="ECO:0000256" key="9">
    <source>
        <dbReference type="ARBA" id="ARBA00023306"/>
    </source>
</evidence>
<evidence type="ECO:0000256" key="8">
    <source>
        <dbReference type="ARBA" id="ARBA00023242"/>
    </source>
</evidence>
<dbReference type="OrthoDB" id="25675at2759"/>
<dbReference type="InterPro" id="IPR008401">
    <property type="entry name" value="Apc13"/>
</dbReference>
<reference evidence="11 12" key="1">
    <citation type="journal article" date="2009" name="Science">
        <title>Green evolution and dynamic adaptations revealed by genomes of the marine picoeukaryotes Micromonas.</title>
        <authorList>
            <person name="Worden A.Z."/>
            <person name="Lee J.H."/>
            <person name="Mock T."/>
            <person name="Rouze P."/>
            <person name="Simmons M.P."/>
            <person name="Aerts A.L."/>
            <person name="Allen A.E."/>
            <person name="Cuvelier M.L."/>
            <person name="Derelle E."/>
            <person name="Everett M.V."/>
            <person name="Foulon E."/>
            <person name="Grimwood J."/>
            <person name="Gundlach H."/>
            <person name="Henrissat B."/>
            <person name="Napoli C."/>
            <person name="McDonald S.M."/>
            <person name="Parker M.S."/>
            <person name="Rombauts S."/>
            <person name="Salamov A."/>
            <person name="Von Dassow P."/>
            <person name="Badger J.H."/>
            <person name="Coutinho P.M."/>
            <person name="Demir E."/>
            <person name="Dubchak I."/>
            <person name="Gentemann C."/>
            <person name="Eikrem W."/>
            <person name="Gready J.E."/>
            <person name="John U."/>
            <person name="Lanier W."/>
            <person name="Lindquist E.A."/>
            <person name="Lucas S."/>
            <person name="Mayer K.F."/>
            <person name="Moreau H."/>
            <person name="Not F."/>
            <person name="Otillar R."/>
            <person name="Panaud O."/>
            <person name="Pangilinan J."/>
            <person name="Paulsen I."/>
            <person name="Piegu B."/>
            <person name="Poliakov A."/>
            <person name="Robbens S."/>
            <person name="Schmutz J."/>
            <person name="Toulza E."/>
            <person name="Wyss T."/>
            <person name="Zelensky A."/>
            <person name="Zhou K."/>
            <person name="Armbrust E.V."/>
            <person name="Bhattacharya D."/>
            <person name="Goodenough U.W."/>
            <person name="Van de Peer Y."/>
            <person name="Grigoriev I.V."/>
        </authorList>
    </citation>
    <scope>NUCLEOTIDE SEQUENCE [LARGE SCALE GENOMIC DNA]</scope>
    <source>
        <strain evidence="12">RCC299 / NOUM17</strain>
    </source>
</reference>
<dbReference type="InParanoid" id="C1EEP5"/>
<keyword evidence="8" id="KW-0539">Nucleus</keyword>
<dbReference type="PANTHER" id="PTHR28672">
    <property type="entry name" value="ANAPHASE-PROMOTING COMPLEX SUBUNIT 13"/>
    <property type="match status" value="1"/>
</dbReference>
<comment type="subcellular location">
    <subcellularLocation>
        <location evidence="1">Nucleus</location>
    </subcellularLocation>
</comment>
<keyword evidence="9" id="KW-0131">Cell cycle</keyword>
<evidence type="ECO:0000256" key="7">
    <source>
        <dbReference type="ARBA" id="ARBA00022786"/>
    </source>
</evidence>
<comment type="pathway">
    <text evidence="2">Protein modification; protein ubiquitination.</text>
</comment>
<evidence type="ECO:0000256" key="4">
    <source>
        <dbReference type="ARBA" id="ARBA00013935"/>
    </source>
</evidence>
<dbReference type="Proteomes" id="UP000002009">
    <property type="component" value="Chromosome 11"/>
</dbReference>
<keyword evidence="7" id="KW-0833">Ubl conjugation pathway</keyword>
<dbReference type="RefSeq" id="XP_002505311.1">
    <property type="nucleotide sequence ID" value="XM_002505265.1"/>
</dbReference>